<evidence type="ECO:0000313" key="3">
    <source>
        <dbReference type="Proteomes" id="UP000652198"/>
    </source>
</evidence>
<dbReference type="EMBL" id="WOEY01000100">
    <property type="protein sequence ID" value="NPT44584.1"/>
    <property type="molecule type" value="Genomic_DNA"/>
</dbReference>
<sequence>MSDGQTIEKTGWFPSTTKPVRIGFYETHWLIGSLSVLRFWDGKAWHTDGQVCSRQDYTWRGLARLGGDHVADYVTEDSAQRRLIPHEVVRATADGATPSRAWREHLGLKQIEVAARMDISQPAYSQQEAKGRLQESSREKIAAALGITADQLDF</sequence>
<keyword evidence="3" id="KW-1185">Reference proteome</keyword>
<dbReference type="Gene3D" id="1.10.260.40">
    <property type="entry name" value="lambda repressor-like DNA-binding domains"/>
    <property type="match status" value="1"/>
</dbReference>
<evidence type="ECO:0000313" key="2">
    <source>
        <dbReference type="EMBL" id="NPT44584.1"/>
    </source>
</evidence>
<organism evidence="2 3">
    <name type="scientific">Paraburkholderia solitsugae</name>
    <dbReference type="NCBI Taxonomy" id="2675748"/>
    <lineage>
        <taxon>Bacteria</taxon>
        <taxon>Pseudomonadati</taxon>
        <taxon>Pseudomonadota</taxon>
        <taxon>Betaproteobacteria</taxon>
        <taxon>Burkholderiales</taxon>
        <taxon>Burkholderiaceae</taxon>
        <taxon>Paraburkholderia</taxon>
    </lineage>
</organism>
<dbReference type="InterPro" id="IPR010982">
    <property type="entry name" value="Lambda_DNA-bd_dom_sf"/>
</dbReference>
<accession>A0ABX2BV14</accession>
<dbReference type="SUPFAM" id="SSF47413">
    <property type="entry name" value="lambda repressor-like DNA-binding domains"/>
    <property type="match status" value="1"/>
</dbReference>
<proteinExistence type="predicted"/>
<feature type="domain" description="HTH cro/C1-type" evidence="1">
    <location>
        <begin position="100"/>
        <end position="152"/>
    </location>
</feature>
<dbReference type="CDD" id="cd00093">
    <property type="entry name" value="HTH_XRE"/>
    <property type="match status" value="1"/>
</dbReference>
<dbReference type="Proteomes" id="UP000652198">
    <property type="component" value="Unassembled WGS sequence"/>
</dbReference>
<reference evidence="2 3" key="1">
    <citation type="submission" date="2019-11" db="EMBL/GenBank/DDBJ databases">
        <title>Metabolism of dissolved organic matter in forest soils.</title>
        <authorList>
            <person name="Cyle K.T."/>
            <person name="Wilhelm R.C."/>
            <person name="Martinez C.E."/>
        </authorList>
    </citation>
    <scope>NUCLEOTIDE SEQUENCE [LARGE SCALE GENOMIC DNA]</scope>
    <source>
        <strain evidence="2 3">1N</strain>
    </source>
</reference>
<name>A0ABX2BV14_9BURK</name>
<dbReference type="InterPro" id="IPR001387">
    <property type="entry name" value="Cro/C1-type_HTH"/>
</dbReference>
<gene>
    <name evidence="2" type="ORF">GNZ12_25365</name>
</gene>
<dbReference type="PROSITE" id="PS50943">
    <property type="entry name" value="HTH_CROC1"/>
    <property type="match status" value="1"/>
</dbReference>
<protein>
    <submittedName>
        <fullName evidence="2">Helix-turn-helix domain-containing protein</fullName>
    </submittedName>
</protein>
<evidence type="ECO:0000259" key="1">
    <source>
        <dbReference type="PROSITE" id="PS50943"/>
    </source>
</evidence>
<comment type="caution">
    <text evidence="2">The sequence shown here is derived from an EMBL/GenBank/DDBJ whole genome shotgun (WGS) entry which is preliminary data.</text>
</comment>
<dbReference type="Pfam" id="PF01381">
    <property type="entry name" value="HTH_3"/>
    <property type="match status" value="1"/>
</dbReference>